<dbReference type="AlphaFoldDB" id="K2RAJ6"/>
<evidence type="ECO:0000313" key="2">
    <source>
        <dbReference type="Proteomes" id="UP000007360"/>
    </source>
</evidence>
<comment type="caution">
    <text evidence="1">The sequence shown here is derived from an EMBL/GenBank/DDBJ whole genome shotgun (WGS) entry which is preliminary data.</text>
</comment>
<keyword evidence="2" id="KW-1185">Reference proteome</keyword>
<sequence length="57" mass="6623">MNISLNWFQYGLNHWNVGFTGLNMVLIMECRFARIGVIVFIDWGNCRELGSFTNHEG</sequence>
<gene>
    <name evidence="1" type="ORF">A994_09186</name>
</gene>
<organism evidence="1 2">
    <name type="scientific">Methanobacterium formicicum (strain DSM 3637 / PP1)</name>
    <dbReference type="NCBI Taxonomy" id="1204725"/>
    <lineage>
        <taxon>Archaea</taxon>
        <taxon>Methanobacteriati</taxon>
        <taxon>Methanobacteriota</taxon>
        <taxon>Methanomada group</taxon>
        <taxon>Methanobacteria</taxon>
        <taxon>Methanobacteriales</taxon>
        <taxon>Methanobacteriaceae</taxon>
        <taxon>Methanobacterium</taxon>
    </lineage>
</organism>
<name>K2RAJ6_METFP</name>
<reference evidence="1 2" key="1">
    <citation type="journal article" date="2012" name="J. Bacteriol.">
        <title>Draft genome sequence of Methanobacterium formicicum DSM 3637, an archaebacterium isolated from the methane producer amoeba Pelomyxa palustris.</title>
        <authorList>
            <person name="Gutierrez G."/>
        </authorList>
    </citation>
    <scope>NUCLEOTIDE SEQUENCE [LARGE SCALE GENOMIC DNA]</scope>
    <source>
        <strain evidence="2">DSM 3637 / PP1</strain>
    </source>
</reference>
<accession>K2RAJ6</accession>
<evidence type="ECO:0000313" key="1">
    <source>
        <dbReference type="EMBL" id="EKF85319.1"/>
    </source>
</evidence>
<protein>
    <submittedName>
        <fullName evidence="1">Uncharacterized protein</fullName>
    </submittedName>
</protein>
<dbReference type="EMBL" id="AMPO01000008">
    <property type="protein sequence ID" value="EKF85319.1"/>
    <property type="molecule type" value="Genomic_DNA"/>
</dbReference>
<proteinExistence type="predicted"/>
<dbReference type="Proteomes" id="UP000007360">
    <property type="component" value="Unassembled WGS sequence"/>
</dbReference>